<dbReference type="Gene3D" id="1.10.1380.10">
    <property type="entry name" value="Neutral endopeptidase , domain2"/>
    <property type="match status" value="1"/>
</dbReference>
<evidence type="ECO:0000313" key="3">
    <source>
        <dbReference type="WBParaSite" id="SPAL_0001083100.1"/>
    </source>
</evidence>
<name>A0A0N5BYH6_STREA</name>
<accession>A0A0N5BYH6</accession>
<organism evidence="2 3">
    <name type="scientific">Strongyloides papillosus</name>
    <name type="common">Intestinal threadworm</name>
    <dbReference type="NCBI Taxonomy" id="174720"/>
    <lineage>
        <taxon>Eukaryota</taxon>
        <taxon>Metazoa</taxon>
        <taxon>Ecdysozoa</taxon>
        <taxon>Nematoda</taxon>
        <taxon>Chromadorea</taxon>
        <taxon>Rhabditida</taxon>
        <taxon>Tylenchina</taxon>
        <taxon>Panagrolaimomorpha</taxon>
        <taxon>Strongyloidoidea</taxon>
        <taxon>Strongyloididae</taxon>
        <taxon>Strongyloides</taxon>
    </lineage>
</organism>
<reference evidence="3" key="1">
    <citation type="submission" date="2017-02" db="UniProtKB">
        <authorList>
            <consortium name="WormBaseParasite"/>
        </authorList>
    </citation>
    <scope>IDENTIFICATION</scope>
</reference>
<dbReference type="InterPro" id="IPR024079">
    <property type="entry name" value="MetalloPept_cat_dom_sf"/>
</dbReference>
<dbReference type="Gene3D" id="3.40.390.10">
    <property type="entry name" value="Collagenase (Catalytic Domain)"/>
    <property type="match status" value="1"/>
</dbReference>
<dbReference type="PANTHER" id="PTHR11733">
    <property type="entry name" value="ZINC METALLOPROTEASE FAMILY M13 NEPRILYSIN-RELATED"/>
    <property type="match status" value="1"/>
</dbReference>
<dbReference type="GO" id="GO:0016485">
    <property type="term" value="P:protein processing"/>
    <property type="evidence" value="ECO:0007669"/>
    <property type="project" value="TreeGrafter"/>
</dbReference>
<dbReference type="Proteomes" id="UP000046392">
    <property type="component" value="Unplaced"/>
</dbReference>
<keyword evidence="2" id="KW-1185">Reference proteome</keyword>
<dbReference type="WBParaSite" id="SPAL_0001083100.1">
    <property type="protein sequence ID" value="SPAL_0001083100.1"/>
    <property type="gene ID" value="SPAL_0001083100"/>
</dbReference>
<protein>
    <submittedName>
        <fullName evidence="3">Peptidase_M13 domain-containing protein</fullName>
    </submittedName>
</protein>
<dbReference type="InterPro" id="IPR018497">
    <property type="entry name" value="Peptidase_M13_C"/>
</dbReference>
<dbReference type="PANTHER" id="PTHR11733:SF241">
    <property type="entry name" value="GH26575P-RELATED"/>
    <property type="match status" value="1"/>
</dbReference>
<dbReference type="InterPro" id="IPR000718">
    <property type="entry name" value="Peptidase_M13"/>
</dbReference>
<dbReference type="Pfam" id="PF01431">
    <property type="entry name" value="Peptidase_M13"/>
    <property type="match status" value="1"/>
</dbReference>
<dbReference type="InterPro" id="IPR042089">
    <property type="entry name" value="Peptidase_M13_dom_2"/>
</dbReference>
<dbReference type="GO" id="GO:0004222">
    <property type="term" value="F:metalloendopeptidase activity"/>
    <property type="evidence" value="ECO:0007669"/>
    <property type="project" value="InterPro"/>
</dbReference>
<feature type="domain" description="Peptidase M13 C-terminal" evidence="1">
    <location>
        <begin position="171"/>
        <end position="379"/>
    </location>
</feature>
<dbReference type="SUPFAM" id="SSF55486">
    <property type="entry name" value="Metalloproteases ('zincins'), catalytic domain"/>
    <property type="match status" value="1"/>
</dbReference>
<dbReference type="PROSITE" id="PS51885">
    <property type="entry name" value="NEPRILYSIN"/>
    <property type="match status" value="1"/>
</dbReference>
<dbReference type="GO" id="GO:0005886">
    <property type="term" value="C:plasma membrane"/>
    <property type="evidence" value="ECO:0007669"/>
    <property type="project" value="TreeGrafter"/>
</dbReference>
<dbReference type="AlphaFoldDB" id="A0A0N5BYH6"/>
<evidence type="ECO:0000259" key="1">
    <source>
        <dbReference type="Pfam" id="PF01431"/>
    </source>
</evidence>
<proteinExistence type="predicted"/>
<evidence type="ECO:0000313" key="2">
    <source>
        <dbReference type="Proteomes" id="UP000046392"/>
    </source>
</evidence>
<sequence>MENVKIYLRMKLGNVKGNEIGKCQGKILDFGFYALRSLFLRKSINKNEKTMDFEGVKELIFERLKEEFKLLIDEKKVLFTNETTEHFLDKLNSMKFGKNYHDYDISNLELMEKCYKNFAFLTSHSNIHETLTNLEFQKNKSSKNHKLDEFSSCEDKFFYSDEMLSKYVFSNGWYNGETNTIYINSDALNEPSFSRDFPRSLNFGGLGHSIALLMLTPFGSHNYNRTFYIDNKNASKVAEESIKKITNKINCFVNEYGMQKGSITNRYINGSLTLAGNIAENGGLKIAHRTYMKWLQRNNYGDIEVPAFKDFTKEQLFFIGIGRNYCEYKSKDYIENQMKIDDHPPAEIRTNVALSNYKPFSDAFNCPLKSKMNPEGKCE</sequence>